<comment type="caution">
    <text evidence="3">The sequence shown here is derived from an EMBL/GenBank/DDBJ whole genome shotgun (WGS) entry which is preliminary data.</text>
</comment>
<dbReference type="InterPro" id="IPR013538">
    <property type="entry name" value="ASHA1/2-like_C"/>
</dbReference>
<gene>
    <name evidence="3" type="ORF">M9978_14600</name>
</gene>
<proteinExistence type="inferred from homology"/>
<comment type="similarity">
    <text evidence="1">Belongs to the AHA1 family.</text>
</comment>
<feature type="domain" description="Activator of Hsp90 ATPase homologue 1/2-like C-terminal" evidence="2">
    <location>
        <begin position="19"/>
        <end position="149"/>
    </location>
</feature>
<dbReference type="SUPFAM" id="SSF55961">
    <property type="entry name" value="Bet v1-like"/>
    <property type="match status" value="1"/>
</dbReference>
<keyword evidence="4" id="KW-1185">Reference proteome</keyword>
<sequence>MIDLEIPAPGTLRMERLLDAPPATVWRYLTEASLREQWFSGGTDARAGEAVELVFDHDNLSADDVPYPAAYAEYKGAKGVERVLEFDPPRVFAISWDGGKEGVAKFELFEAEGDRTRLVLTHSGITGPGPLANFGGGWHSHLAVLQGVLRGEPVRDFWALHAQSEAKVAAAMAQSSTS</sequence>
<dbReference type="RefSeq" id="WP_254294430.1">
    <property type="nucleotide sequence ID" value="NZ_JAMLDX010000011.1"/>
</dbReference>
<reference evidence="3" key="1">
    <citation type="submission" date="2022-05" db="EMBL/GenBank/DDBJ databases">
        <title>Sphingomonas sp. strain MG17 Genome sequencing and assembly.</title>
        <authorList>
            <person name="Kim I."/>
        </authorList>
    </citation>
    <scope>NUCLEOTIDE SEQUENCE</scope>
    <source>
        <strain evidence="3">MG17</strain>
    </source>
</reference>
<organism evidence="3 4">
    <name type="scientific">Sphingomonas tagetis</name>
    <dbReference type="NCBI Taxonomy" id="2949092"/>
    <lineage>
        <taxon>Bacteria</taxon>
        <taxon>Pseudomonadati</taxon>
        <taxon>Pseudomonadota</taxon>
        <taxon>Alphaproteobacteria</taxon>
        <taxon>Sphingomonadales</taxon>
        <taxon>Sphingomonadaceae</taxon>
        <taxon>Sphingomonas</taxon>
    </lineage>
</organism>
<dbReference type="Pfam" id="PF08327">
    <property type="entry name" value="AHSA1"/>
    <property type="match status" value="1"/>
</dbReference>
<dbReference type="AlphaFoldDB" id="A0A9X2HLU2"/>
<evidence type="ECO:0000313" key="4">
    <source>
        <dbReference type="Proteomes" id="UP001139451"/>
    </source>
</evidence>
<protein>
    <submittedName>
        <fullName evidence="3">SRPBCC family protein</fullName>
    </submittedName>
</protein>
<dbReference type="InterPro" id="IPR023393">
    <property type="entry name" value="START-like_dom_sf"/>
</dbReference>
<dbReference type="EMBL" id="JAMLDX010000011">
    <property type="protein sequence ID" value="MCP3731654.1"/>
    <property type="molecule type" value="Genomic_DNA"/>
</dbReference>
<dbReference type="Gene3D" id="3.30.530.20">
    <property type="match status" value="1"/>
</dbReference>
<evidence type="ECO:0000313" key="3">
    <source>
        <dbReference type="EMBL" id="MCP3731654.1"/>
    </source>
</evidence>
<dbReference type="CDD" id="cd08899">
    <property type="entry name" value="SRPBCC_CalC_Aha1-like_6"/>
    <property type="match status" value="1"/>
</dbReference>
<dbReference type="Proteomes" id="UP001139451">
    <property type="component" value="Unassembled WGS sequence"/>
</dbReference>
<evidence type="ECO:0000259" key="2">
    <source>
        <dbReference type="Pfam" id="PF08327"/>
    </source>
</evidence>
<accession>A0A9X2HLU2</accession>
<evidence type="ECO:0000256" key="1">
    <source>
        <dbReference type="ARBA" id="ARBA00006817"/>
    </source>
</evidence>
<name>A0A9X2HLU2_9SPHN</name>